<keyword evidence="8" id="KW-0966">Cell projection</keyword>
<dbReference type="GO" id="GO:0071978">
    <property type="term" value="P:bacterial-type flagellum-dependent swarming motility"/>
    <property type="evidence" value="ECO:0007669"/>
    <property type="project" value="TreeGrafter"/>
</dbReference>
<keyword evidence="8" id="KW-0282">Flagellum</keyword>
<dbReference type="InterPro" id="IPR006300">
    <property type="entry name" value="FlgB"/>
</dbReference>
<comment type="subunit">
    <text evidence="6">The basal body constitutes a major portion of the flagellar organelle and consists of a number of rings mounted on a central rod.</text>
</comment>
<dbReference type="AlphaFoldDB" id="A0A7R6P102"/>
<evidence type="ECO:0000256" key="3">
    <source>
        <dbReference type="ARBA" id="ARBA00014376"/>
    </source>
</evidence>
<gene>
    <name evidence="8" type="primary">flgB</name>
    <name evidence="8" type="ORF">AMJAP_0544</name>
</gene>
<evidence type="ECO:0000256" key="1">
    <source>
        <dbReference type="ARBA" id="ARBA00004117"/>
    </source>
</evidence>
<keyword evidence="4 6" id="KW-0975">Bacterial flagellum</keyword>
<comment type="function">
    <text evidence="5 6">Structural component of flagellum, the bacterial motility apparatus. Part of the rod structure of flagellar basal body.</text>
</comment>
<dbReference type="EMBL" id="AP014545">
    <property type="protein sequence ID" value="BBB25143.1"/>
    <property type="molecule type" value="Genomic_DNA"/>
</dbReference>
<dbReference type="PIRSF" id="PIRSF002889">
    <property type="entry name" value="Rod_FlgB"/>
    <property type="match status" value="1"/>
</dbReference>
<proteinExistence type="inferred from homology"/>
<dbReference type="InterPro" id="IPR019776">
    <property type="entry name" value="Flagellar_basal_body_rod_CS"/>
</dbReference>
<feature type="domain" description="Flagellar basal body rod protein N-terminal" evidence="7">
    <location>
        <begin position="21"/>
        <end position="39"/>
    </location>
</feature>
<evidence type="ECO:0000256" key="5">
    <source>
        <dbReference type="ARBA" id="ARBA00024934"/>
    </source>
</evidence>
<sequence length="133" mass="14683">MAISFDKALGIHEQAVGLRIQRAEILANNIANSDTPNYKARDIDFKSVLQGAQSGQQPLKMTHTDDAHNSGLIASGFASEMMYRMPNQPSIDGNTVNVQEEMARYTENAVDYQASFQFLNKKFKGLSNAIKGE</sequence>
<dbReference type="PANTHER" id="PTHR30435">
    <property type="entry name" value="FLAGELLAR PROTEIN"/>
    <property type="match status" value="1"/>
</dbReference>
<dbReference type="RefSeq" id="WP_019623005.1">
    <property type="nucleotide sequence ID" value="NZ_AP014545.1"/>
</dbReference>
<dbReference type="KEGG" id="ajp:AMJAP_0544"/>
<protein>
    <recommendedName>
        <fullName evidence="3 6">Flagellar basal body rod protein FlgB</fullName>
    </recommendedName>
</protein>
<evidence type="ECO:0000313" key="9">
    <source>
        <dbReference type="Proteomes" id="UP000595663"/>
    </source>
</evidence>
<dbReference type="PANTHER" id="PTHR30435:SF12">
    <property type="entry name" value="FLAGELLAR BASAL BODY ROD PROTEIN FLGB"/>
    <property type="match status" value="1"/>
</dbReference>
<keyword evidence="9" id="KW-1185">Reference proteome</keyword>
<dbReference type="NCBIfam" id="TIGR01396">
    <property type="entry name" value="FlgB"/>
    <property type="match status" value="1"/>
</dbReference>
<reference evidence="8 9" key="1">
    <citation type="journal article" date="2008" name="Int. J. Syst. Evol. Microbiol.">
        <title>Amphritea japonica sp. nov. and Amphritea balenae sp. nov., isolated from the sediment adjacent to sperm whale carcasses off Kagoshima, Japan.</title>
        <authorList>
            <person name="Miyazaki M."/>
            <person name="Nogi Y."/>
            <person name="Fujiwara Y."/>
            <person name="Kawato M."/>
            <person name="Nagahama T."/>
            <person name="Kubokawa K."/>
            <person name="Horikoshi K."/>
        </authorList>
    </citation>
    <scope>NUCLEOTIDE SEQUENCE [LARGE SCALE GENOMIC DNA]</scope>
    <source>
        <strain evidence="8 9">ATCC BAA-1530</strain>
    </source>
</reference>
<accession>A0A7R6P102</accession>
<dbReference type="InterPro" id="IPR001444">
    <property type="entry name" value="Flag_bb_rod_N"/>
</dbReference>
<dbReference type="Pfam" id="PF00460">
    <property type="entry name" value="Flg_bb_rod"/>
    <property type="match status" value="1"/>
</dbReference>
<dbReference type="GO" id="GO:0030694">
    <property type="term" value="C:bacterial-type flagellum basal body, rod"/>
    <property type="evidence" value="ECO:0007669"/>
    <property type="project" value="InterPro"/>
</dbReference>
<comment type="subcellular location">
    <subcellularLocation>
        <location evidence="1 6">Bacterial flagellum basal body</location>
    </subcellularLocation>
</comment>
<evidence type="ECO:0000256" key="4">
    <source>
        <dbReference type="ARBA" id="ARBA00023143"/>
    </source>
</evidence>
<evidence type="ECO:0000256" key="2">
    <source>
        <dbReference type="ARBA" id="ARBA00009677"/>
    </source>
</evidence>
<comment type="similarity">
    <text evidence="2 6">Belongs to the flagella basal body rod proteins family.</text>
</comment>
<organism evidence="8 9">
    <name type="scientific">Amphritea japonica ATCC BAA-1530</name>
    <dbReference type="NCBI Taxonomy" id="1278309"/>
    <lineage>
        <taxon>Bacteria</taxon>
        <taxon>Pseudomonadati</taxon>
        <taxon>Pseudomonadota</taxon>
        <taxon>Gammaproteobacteria</taxon>
        <taxon>Oceanospirillales</taxon>
        <taxon>Oceanospirillaceae</taxon>
        <taxon>Amphritea</taxon>
    </lineage>
</organism>
<keyword evidence="8" id="KW-0969">Cilium</keyword>
<dbReference type="OrthoDB" id="9788334at2"/>
<dbReference type="PROSITE" id="PS00588">
    <property type="entry name" value="FLAGELLA_BB_ROD"/>
    <property type="match status" value="1"/>
</dbReference>
<evidence type="ECO:0000313" key="8">
    <source>
        <dbReference type="EMBL" id="BBB25143.1"/>
    </source>
</evidence>
<name>A0A7R6P102_9GAMM</name>
<evidence type="ECO:0000256" key="6">
    <source>
        <dbReference type="PIRNR" id="PIRNR002889"/>
    </source>
</evidence>
<dbReference type="Proteomes" id="UP000595663">
    <property type="component" value="Chromosome"/>
</dbReference>
<evidence type="ECO:0000259" key="7">
    <source>
        <dbReference type="Pfam" id="PF00460"/>
    </source>
</evidence>